<dbReference type="InterPro" id="IPR008978">
    <property type="entry name" value="HSP20-like_chaperone"/>
</dbReference>
<keyword evidence="7" id="KW-1267">Proteomics identification</keyword>
<dbReference type="AlphaFoldDB" id="A0A8W4F7T7"/>
<evidence type="ECO:0000256" key="3">
    <source>
        <dbReference type="SAM" id="MobiDB-lite"/>
    </source>
</evidence>
<keyword evidence="2" id="KW-0963">Cytoplasm</keyword>
<reference evidence="5" key="2">
    <citation type="submission" date="2025-08" db="UniProtKB">
        <authorList>
            <consortium name="Ensembl"/>
        </authorList>
    </citation>
    <scope>IDENTIFICATION</scope>
</reference>
<evidence type="ECO:0007829" key="7">
    <source>
        <dbReference type="PeptideAtlas" id="A0A8W4F7T7"/>
    </source>
</evidence>
<dbReference type="GO" id="GO:0005737">
    <property type="term" value="C:cytoplasm"/>
    <property type="evidence" value="ECO:0007669"/>
    <property type="project" value="UniProtKB-SubCell"/>
</dbReference>
<dbReference type="PANTHER" id="PTHR46906">
    <property type="entry name" value="HEAT SHOCK PROTEIN BETA-8"/>
    <property type="match status" value="1"/>
</dbReference>
<feature type="domain" description="SHSP" evidence="4">
    <location>
        <begin position="109"/>
        <end position="145"/>
    </location>
</feature>
<evidence type="ECO:0000256" key="1">
    <source>
        <dbReference type="ARBA" id="ARBA00004496"/>
    </source>
</evidence>
<proteinExistence type="evidence at protein level"/>
<comment type="subcellular location">
    <subcellularLocation>
        <location evidence="1">Cytoplasm</location>
    </subcellularLocation>
</comment>
<organism evidence="5 6">
    <name type="scientific">Sus scrofa</name>
    <name type="common">Pig</name>
    <dbReference type="NCBI Taxonomy" id="9823"/>
    <lineage>
        <taxon>Eukaryota</taxon>
        <taxon>Metazoa</taxon>
        <taxon>Chordata</taxon>
        <taxon>Craniata</taxon>
        <taxon>Vertebrata</taxon>
        <taxon>Euteleostomi</taxon>
        <taxon>Mammalia</taxon>
        <taxon>Eutheria</taxon>
        <taxon>Laurasiatheria</taxon>
        <taxon>Artiodactyla</taxon>
        <taxon>Suina</taxon>
        <taxon>Suidae</taxon>
        <taxon>Sus</taxon>
    </lineage>
</organism>
<evidence type="ECO:0000313" key="5">
    <source>
        <dbReference type="Ensembl" id="ENSSSCP00000075351.1"/>
    </source>
</evidence>
<reference evidence="5" key="3">
    <citation type="submission" date="2025-09" db="UniProtKB">
        <authorList>
            <consortium name="Ensembl"/>
        </authorList>
    </citation>
    <scope>IDENTIFICATION</scope>
</reference>
<dbReference type="InterPro" id="IPR002068">
    <property type="entry name" value="A-crystallin/Hsp20_dom"/>
</dbReference>
<dbReference type="PANTHER" id="PTHR46906:SF1">
    <property type="entry name" value="HEAT SHOCK PROTEIN BETA-8"/>
    <property type="match status" value="1"/>
</dbReference>
<evidence type="ECO:0000313" key="6">
    <source>
        <dbReference type="Proteomes" id="UP000008227"/>
    </source>
</evidence>
<reference evidence="5" key="1">
    <citation type="journal article" date="2020" name="Gigascience">
        <title>An improved pig reference genome sequence to enable pig genetics and genomics research.</title>
        <authorList>
            <person name="Warr A."/>
            <person name="Affara N."/>
            <person name="Aken B."/>
            <person name="Beiki H."/>
            <person name="Bickhart D.M."/>
            <person name="Billis K."/>
            <person name="Chow W."/>
            <person name="Eory L."/>
            <person name="Finlayson H.A."/>
            <person name="Flicek P."/>
            <person name="Giron C.G."/>
            <person name="Griffin D.K."/>
            <person name="Hall R."/>
            <person name="Hannum G."/>
            <person name="Hourlier T."/>
            <person name="Howe K."/>
            <person name="Hume D.A."/>
            <person name="Izuogu O."/>
            <person name="Kim K."/>
            <person name="Koren S."/>
            <person name="Liu H."/>
            <person name="Manchanda N."/>
            <person name="Martin F.J."/>
            <person name="Nonneman D.J."/>
            <person name="O'Connor R.E."/>
            <person name="Phillippy A.M."/>
            <person name="Rohrer G.A."/>
            <person name="Rosen B.D."/>
            <person name="Rund L.A."/>
            <person name="Sargent C.A."/>
            <person name="Schook L.B."/>
            <person name="Schroeder S.G."/>
            <person name="Schwartz A.S."/>
            <person name="Skinner B.M."/>
            <person name="Talbot R."/>
            <person name="Tseng E."/>
            <person name="Tuggle C.K."/>
            <person name="Watson M."/>
            <person name="Smith T.P.L."/>
            <person name="Archibald A.L."/>
        </authorList>
    </citation>
    <scope>NUCLEOTIDE SEQUENCE [LARGE SCALE GENOMIC DNA]</scope>
    <source>
        <strain evidence="5">Duroc</strain>
    </source>
</reference>
<feature type="region of interest" description="Disordered" evidence="3">
    <location>
        <begin position="23"/>
        <end position="47"/>
    </location>
</feature>
<dbReference type="InterPro" id="IPR043254">
    <property type="entry name" value="HSPB8"/>
</dbReference>
<dbReference type="GO" id="GO:0042803">
    <property type="term" value="F:protein homodimerization activity"/>
    <property type="evidence" value="ECO:0007669"/>
    <property type="project" value="InterPro"/>
</dbReference>
<dbReference type="Ensembl" id="ENSSSCT00000104917.1">
    <property type="protein sequence ID" value="ENSSSCP00000075351.1"/>
    <property type="gene ID" value="ENSSSCG00000009844.5"/>
</dbReference>
<dbReference type="GeneTree" id="ENSGT00940000160605"/>
<name>A0A8W4F7T7_PIG</name>
<evidence type="ECO:0000256" key="2">
    <source>
        <dbReference type="ARBA" id="ARBA00022490"/>
    </source>
</evidence>
<dbReference type="Gene3D" id="2.60.40.790">
    <property type="match status" value="1"/>
</dbReference>
<protein>
    <submittedName>
        <fullName evidence="5">Heat shock protein family B (small) member 8</fullName>
    </submittedName>
</protein>
<gene>
    <name evidence="5" type="primary">HSPB8</name>
</gene>
<sequence>MVTPLRGCKSSAATMADGQMPFPCHYASRRRRDPFRDSPLSSRLLDDGFGMDPFPDDLTASWPDWALPRLSSAWPGTLRSGMVPRGPTSMARFGVPAEGRSPPPFPGEPWKVCVNVHSFKPEELMVKTKDGYVEVSGKHEEKQQEGVTGHLDFRVVLDSPGPPLLTIWREQFQQRASPRQPGSHLYLRAQSWPFLVPSPTPGLL</sequence>
<dbReference type="GO" id="GO:0034620">
    <property type="term" value="P:cellular response to unfolded protein"/>
    <property type="evidence" value="ECO:0007669"/>
    <property type="project" value="InterPro"/>
</dbReference>
<dbReference type="Pfam" id="PF00011">
    <property type="entry name" value="HSP20"/>
    <property type="match status" value="1"/>
</dbReference>
<evidence type="ECO:0000259" key="4">
    <source>
        <dbReference type="Pfam" id="PF00011"/>
    </source>
</evidence>
<accession>A0A8W4F7T7</accession>
<keyword evidence="6" id="KW-1185">Reference proteome</keyword>
<dbReference type="Proteomes" id="UP000008227">
    <property type="component" value="Chromosome 14"/>
</dbReference>
<feature type="compositionally biased region" description="Low complexity" evidence="3">
    <location>
        <begin position="37"/>
        <end position="47"/>
    </location>
</feature>